<dbReference type="PANTHER" id="PTHR38149">
    <property type="entry name" value="ATPASE"/>
    <property type="match status" value="1"/>
</dbReference>
<dbReference type="STRING" id="1123397.SAMN05660831_00216"/>
<dbReference type="Pfam" id="PF09818">
    <property type="entry name" value="ABC_ATPase"/>
    <property type="match status" value="1"/>
</dbReference>
<evidence type="ECO:0000259" key="2">
    <source>
        <dbReference type="Pfam" id="PF09818"/>
    </source>
</evidence>
<dbReference type="InterPro" id="IPR019195">
    <property type="entry name" value="ABC_ATPase_put"/>
</dbReference>
<evidence type="ECO:0000259" key="3">
    <source>
        <dbReference type="Pfam" id="PF20446"/>
    </source>
</evidence>
<feature type="region of interest" description="Disordered" evidence="1">
    <location>
        <begin position="422"/>
        <end position="451"/>
    </location>
</feature>
<gene>
    <name evidence="5" type="ORF">SAMN05660831_00216</name>
</gene>
<accession>A0A1I1NCD4</accession>
<dbReference type="OrthoDB" id="9809999at2"/>
<dbReference type="InterPro" id="IPR046833">
    <property type="entry name" value="ABC_N"/>
</dbReference>
<evidence type="ECO:0000256" key="1">
    <source>
        <dbReference type="SAM" id="MobiDB-lite"/>
    </source>
</evidence>
<dbReference type="InterPro" id="IPR027417">
    <property type="entry name" value="P-loop_NTPase"/>
</dbReference>
<proteinExistence type="predicted"/>
<evidence type="ECO:0000313" key="5">
    <source>
        <dbReference type="EMBL" id="SFC95361.1"/>
    </source>
</evidence>
<organism evidence="5 6">
    <name type="scientific">Thiohalospira halophila DSM 15071</name>
    <dbReference type="NCBI Taxonomy" id="1123397"/>
    <lineage>
        <taxon>Bacteria</taxon>
        <taxon>Pseudomonadati</taxon>
        <taxon>Pseudomonadota</taxon>
        <taxon>Gammaproteobacteria</taxon>
        <taxon>Thiohalospirales</taxon>
        <taxon>Thiohalospiraceae</taxon>
        <taxon>Thiohalospira</taxon>
    </lineage>
</organism>
<dbReference type="EMBL" id="FOMJ01000001">
    <property type="protein sequence ID" value="SFC95361.1"/>
    <property type="molecule type" value="Genomic_DNA"/>
</dbReference>
<dbReference type="Pfam" id="PF20446">
    <property type="entry name" value="ABC_N"/>
    <property type="match status" value="1"/>
</dbReference>
<protein>
    <submittedName>
        <fullName evidence="5">Predicted ATPase of the ABC class</fullName>
    </submittedName>
</protein>
<feature type="domain" description="ATPase of the ABC class N-terminal" evidence="3">
    <location>
        <begin position="6"/>
        <end position="154"/>
    </location>
</feature>
<evidence type="ECO:0000313" key="6">
    <source>
        <dbReference type="Proteomes" id="UP000198611"/>
    </source>
</evidence>
<evidence type="ECO:0000259" key="4">
    <source>
        <dbReference type="Pfam" id="PF21117"/>
    </source>
</evidence>
<feature type="compositionally biased region" description="Basic and acidic residues" evidence="1">
    <location>
        <begin position="425"/>
        <end position="436"/>
    </location>
</feature>
<dbReference type="Proteomes" id="UP000198611">
    <property type="component" value="Unassembled WGS sequence"/>
</dbReference>
<dbReference type="AlphaFoldDB" id="A0A1I1NCD4"/>
<dbReference type="SUPFAM" id="SSF52540">
    <property type="entry name" value="P-loop containing nucleoside triphosphate hydrolases"/>
    <property type="match status" value="1"/>
</dbReference>
<name>A0A1I1NCD4_9GAMM</name>
<keyword evidence="6" id="KW-1185">Reference proteome</keyword>
<dbReference type="PANTHER" id="PTHR38149:SF1">
    <property type="entry name" value="ATPASE"/>
    <property type="match status" value="1"/>
</dbReference>
<feature type="domain" description="MRB1590-like C-terminal" evidence="4">
    <location>
        <begin position="459"/>
        <end position="552"/>
    </location>
</feature>
<dbReference type="InterPro" id="IPR049069">
    <property type="entry name" value="MRB1590-like_C"/>
</dbReference>
<reference evidence="5 6" key="1">
    <citation type="submission" date="2016-10" db="EMBL/GenBank/DDBJ databases">
        <authorList>
            <person name="de Groot N.N."/>
        </authorList>
    </citation>
    <scope>NUCLEOTIDE SEQUENCE [LARGE SCALE GENOMIC DNA]</scope>
    <source>
        <strain evidence="5 6">HL3</strain>
    </source>
</reference>
<feature type="domain" description="ATPase of the ABC class C-terminal" evidence="2">
    <location>
        <begin position="161"/>
        <end position="437"/>
    </location>
</feature>
<dbReference type="InterPro" id="IPR046834">
    <property type="entry name" value="ABC_ATPase_C"/>
</dbReference>
<dbReference type="RefSeq" id="WP_093426906.1">
    <property type="nucleotide sequence ID" value="NZ_FOMJ01000001.1"/>
</dbReference>
<sequence length="554" mass="59609">MGNNPHELENTLHRIDGKGYKAYKDIAGRHAFDRFTLSIDHVQADPFAAPSRARVVVPWAVAGLPEHATATPVRARAARDWLARNFRRAVRDERDLAIDAGAQTVLDRTACLFTEAGVELRFTVHLPAAGRKILGRQAATLLTEKLPERVATAVEPGQRDEAALRAHCDAVEDQVALRAALAERGLVAFVAEGAVLPRASGIDDRPLQGAIPFEPPESLAVTLAAPNAGPVRGLGIAKGITLLVGGGFHGKSTLLNALKVGVFDHRPGDGREQVVTNPDAACIRAEDGRAVTGVDLSPFIHDLPLDKPTEDFSTDLASGSTSQAAAVMEALEAGTSTLLVDEDTSATNFMIRDRRMQALVAPADEPITPFLDRIRELRDVHGVSTVLVMGGSGDYLDHADTVIQMQAYRPLDATARARQVTADHPAGERALPDRPLTRPTPRRIRADSLDPRERKGRVRIKVRDDDTLSVGEHTLDLSAVEPLADRAQLRAIGQVLARLGQQGGTLEAAPAAIAKWLEADWEAITERPDGDLARPRLQEVAAALSRLRGLAVVR</sequence>
<dbReference type="Pfam" id="PF21117">
    <property type="entry name" value="MRB1590_C"/>
    <property type="match status" value="1"/>
</dbReference>